<evidence type="ECO:0000256" key="8">
    <source>
        <dbReference type="ARBA" id="ARBA00023136"/>
    </source>
</evidence>
<dbReference type="PROSITE" id="PS00211">
    <property type="entry name" value="ABC_TRANSPORTER_1"/>
    <property type="match status" value="1"/>
</dbReference>
<dbReference type="GO" id="GO:0005524">
    <property type="term" value="F:ATP binding"/>
    <property type="evidence" value="ECO:0007669"/>
    <property type="project" value="UniProtKB-KW"/>
</dbReference>
<organism evidence="10 11">
    <name type="scientific">Tractidigestivibacter scatoligenes</name>
    <name type="common">Olsenella scatoligenes</name>
    <dbReference type="NCBI Taxonomy" id="1299998"/>
    <lineage>
        <taxon>Bacteria</taxon>
        <taxon>Bacillati</taxon>
        <taxon>Actinomycetota</taxon>
        <taxon>Coriobacteriia</taxon>
        <taxon>Coriobacteriales</taxon>
        <taxon>Atopobiaceae</taxon>
        <taxon>Tractidigestivibacter</taxon>
    </lineage>
</organism>
<dbReference type="Pfam" id="PF00005">
    <property type="entry name" value="ABC_tran"/>
    <property type="match status" value="2"/>
</dbReference>
<dbReference type="InterPro" id="IPR003439">
    <property type="entry name" value="ABC_transporter-like_ATP-bd"/>
</dbReference>
<sequence>MANDDVNFSTRKGEIHAICGENGAGKSTLMKQLYGVEQPNEGRIIIKGQEVKLTSPQVAIANGIGMVFQHFMLVPSLSVAENITLGIEPTTGLKFDTKKAAEITKSVSDKYGFDIDPAARIRDLTVGVKQKVEILKALVRGAEILILDEPTAVLTPQETSELFVQLRALREAGHTIIFISHKLGEVKSLCDRVTVIRRGHTVGTYNVKDVSESDISRLMVGVNVESKVPKGKANPGPAYLVAKDLELFDLNGKRVVNDISFTVRSGEIVGIAGVEGNGQEPLVNAITGFSGGGSGTLSMGGFDIRSMSIHELREKGLAYIPEDRMSTGASGTLSICENMIADKVDWKRYNKGLLLNQPVIKEDTDKWIKDYDVLCDGGNQKVGMLSGGNIQKVLVARELTGLAKLIVCDQPTRGIDVGATDSIRRRLVNMRDSGSAILLISADLGEILNLSDRLIVLFEGEIVAYFPDVSKVTEEELGYYMLGVKRMSAGQIEGAYSVQ</sequence>
<dbReference type="CDD" id="cd03216">
    <property type="entry name" value="ABC_Carb_Monos_I"/>
    <property type="match status" value="1"/>
</dbReference>
<dbReference type="OrthoDB" id="8416490at2"/>
<keyword evidence="11" id="KW-1185">Reference proteome</keyword>
<evidence type="ECO:0000256" key="3">
    <source>
        <dbReference type="ARBA" id="ARBA00022475"/>
    </source>
</evidence>
<keyword evidence="7" id="KW-1278">Translocase</keyword>
<keyword evidence="5" id="KW-0547">Nucleotide-binding</keyword>
<dbReference type="InterPro" id="IPR003593">
    <property type="entry name" value="AAA+_ATPase"/>
</dbReference>
<dbReference type="InterPro" id="IPR027417">
    <property type="entry name" value="P-loop_NTPase"/>
</dbReference>
<dbReference type="InterPro" id="IPR017871">
    <property type="entry name" value="ABC_transporter-like_CS"/>
</dbReference>
<dbReference type="CDD" id="cd03215">
    <property type="entry name" value="ABC_Carb_Monos_II"/>
    <property type="match status" value="1"/>
</dbReference>
<evidence type="ECO:0000256" key="7">
    <source>
        <dbReference type="ARBA" id="ARBA00022967"/>
    </source>
</evidence>
<dbReference type="EMBL" id="LOJF01000010">
    <property type="protein sequence ID" value="KUH58272.1"/>
    <property type="molecule type" value="Genomic_DNA"/>
</dbReference>
<evidence type="ECO:0000256" key="2">
    <source>
        <dbReference type="ARBA" id="ARBA00022448"/>
    </source>
</evidence>
<dbReference type="SMART" id="SM00382">
    <property type="entry name" value="AAA"/>
    <property type="match status" value="1"/>
</dbReference>
<dbReference type="AlphaFoldDB" id="A0A124EGQ8"/>
<dbReference type="SUPFAM" id="SSF52540">
    <property type="entry name" value="P-loop containing nucleoside triphosphate hydrolases"/>
    <property type="match status" value="2"/>
</dbReference>
<dbReference type="Gene3D" id="3.40.50.300">
    <property type="entry name" value="P-loop containing nucleotide triphosphate hydrolases"/>
    <property type="match status" value="2"/>
</dbReference>
<comment type="subcellular location">
    <subcellularLocation>
        <location evidence="1">Cell membrane</location>
        <topology evidence="1">Peripheral membrane protein</topology>
    </subcellularLocation>
</comment>
<keyword evidence="2" id="KW-0813">Transport</keyword>
<dbReference type="PROSITE" id="PS50893">
    <property type="entry name" value="ABC_TRANSPORTER_2"/>
    <property type="match status" value="2"/>
</dbReference>
<evidence type="ECO:0000256" key="5">
    <source>
        <dbReference type="ARBA" id="ARBA00022741"/>
    </source>
</evidence>
<evidence type="ECO:0000256" key="6">
    <source>
        <dbReference type="ARBA" id="ARBA00022840"/>
    </source>
</evidence>
<dbReference type="STRING" id="1299998.AUL39_08340"/>
<evidence type="ECO:0000259" key="9">
    <source>
        <dbReference type="PROSITE" id="PS50893"/>
    </source>
</evidence>
<evidence type="ECO:0000256" key="1">
    <source>
        <dbReference type="ARBA" id="ARBA00004202"/>
    </source>
</evidence>
<evidence type="ECO:0000313" key="11">
    <source>
        <dbReference type="Proteomes" id="UP000054078"/>
    </source>
</evidence>
<accession>A0A124EGQ8</accession>
<feature type="domain" description="ABC transporter" evidence="9">
    <location>
        <begin position="1"/>
        <end position="223"/>
    </location>
</feature>
<comment type="caution">
    <text evidence="10">The sequence shown here is derived from an EMBL/GenBank/DDBJ whole genome shotgun (WGS) entry which is preliminary data.</text>
</comment>
<dbReference type="PANTHER" id="PTHR43790">
    <property type="entry name" value="CARBOHYDRATE TRANSPORT ATP-BINDING PROTEIN MG119-RELATED"/>
    <property type="match status" value="1"/>
</dbReference>
<feature type="domain" description="ABC transporter" evidence="9">
    <location>
        <begin position="240"/>
        <end position="484"/>
    </location>
</feature>
<name>A0A124EGQ8_TRASO</name>
<dbReference type="FunFam" id="3.40.50.300:FF:000127">
    <property type="entry name" value="Ribose import ATP-binding protein RbsA"/>
    <property type="match status" value="1"/>
</dbReference>
<dbReference type="InterPro" id="IPR050107">
    <property type="entry name" value="ABC_carbohydrate_import_ATPase"/>
</dbReference>
<protein>
    <submittedName>
        <fullName evidence="10">ABC transporter ATP-binding protein</fullName>
    </submittedName>
</protein>
<dbReference type="GO" id="GO:0005886">
    <property type="term" value="C:plasma membrane"/>
    <property type="evidence" value="ECO:0007669"/>
    <property type="project" value="UniProtKB-SubCell"/>
</dbReference>
<evidence type="ECO:0000256" key="4">
    <source>
        <dbReference type="ARBA" id="ARBA00022737"/>
    </source>
</evidence>
<keyword evidence="4" id="KW-0677">Repeat</keyword>
<evidence type="ECO:0000313" key="10">
    <source>
        <dbReference type="EMBL" id="KUH58272.1"/>
    </source>
</evidence>
<proteinExistence type="predicted"/>
<keyword evidence="6 10" id="KW-0067">ATP-binding</keyword>
<reference evidence="10 11" key="1">
    <citation type="submission" date="2015-12" db="EMBL/GenBank/DDBJ databases">
        <title>Draft Genome Sequence of Olsenella scatoligenes SK9K4T; a Producer of 3-Methylindole- (skatole) and 4-Methylphenol- (p-cresol) Isolated from Pig Feces.</title>
        <authorList>
            <person name="Li X."/>
            <person name="Borg B."/>
            <person name="Canibe N."/>
        </authorList>
    </citation>
    <scope>NUCLEOTIDE SEQUENCE [LARGE SCALE GENOMIC DNA]</scope>
    <source>
        <strain evidence="10 11">SK9K4</strain>
    </source>
</reference>
<dbReference type="Proteomes" id="UP000054078">
    <property type="component" value="Unassembled WGS sequence"/>
</dbReference>
<keyword evidence="8" id="KW-0472">Membrane</keyword>
<dbReference type="PANTHER" id="PTHR43790:SF4">
    <property type="entry name" value="GUANOSINE IMPORT ATP-BINDING PROTEIN NUPO"/>
    <property type="match status" value="1"/>
</dbReference>
<dbReference type="GO" id="GO:0016887">
    <property type="term" value="F:ATP hydrolysis activity"/>
    <property type="evidence" value="ECO:0007669"/>
    <property type="project" value="InterPro"/>
</dbReference>
<gene>
    <name evidence="10" type="ORF">AUL39_08340</name>
</gene>
<keyword evidence="3" id="KW-1003">Cell membrane</keyword>